<reference evidence="2" key="1">
    <citation type="journal article" date="2023" name="Front. Plant Sci.">
        <title>Chromosomal-level genome assembly of Melastoma candidum provides insights into trichome evolution.</title>
        <authorList>
            <person name="Zhong Y."/>
            <person name="Wu W."/>
            <person name="Sun C."/>
            <person name="Zou P."/>
            <person name="Liu Y."/>
            <person name="Dai S."/>
            <person name="Zhou R."/>
        </authorList>
    </citation>
    <scope>NUCLEOTIDE SEQUENCE [LARGE SCALE GENOMIC DNA]</scope>
</reference>
<evidence type="ECO:0000313" key="1">
    <source>
        <dbReference type="EMBL" id="KAI4331406.1"/>
    </source>
</evidence>
<sequence>MNIDDMEIVLSIMKNAGYSDVVDPPEGVEIIFINTWAITANVQQKVWQRLDNFWFLKRLSTRFPEMRFKYTSPHSKDIPEELIYLMRDKHNICKDIPLPSQMGSSTVLKEMRRGYPRGYTWILSTRYGQSFQKWNWW</sequence>
<comment type="caution">
    <text evidence="1">The sequence shown here is derived from an EMBL/GenBank/DDBJ whole genome shotgun (WGS) entry which is preliminary data.</text>
</comment>
<proteinExistence type="predicted"/>
<name>A0ACB9N609_9MYRT</name>
<protein>
    <submittedName>
        <fullName evidence="1">Uncharacterized protein</fullName>
    </submittedName>
</protein>
<gene>
    <name evidence="1" type="ORF">MLD38_029596</name>
</gene>
<accession>A0ACB9N609</accession>
<dbReference type="EMBL" id="CM042887">
    <property type="protein sequence ID" value="KAI4331406.1"/>
    <property type="molecule type" value="Genomic_DNA"/>
</dbReference>
<evidence type="ECO:0000313" key="2">
    <source>
        <dbReference type="Proteomes" id="UP001057402"/>
    </source>
</evidence>
<keyword evidence="2" id="KW-1185">Reference proteome</keyword>
<organism evidence="1 2">
    <name type="scientific">Melastoma candidum</name>
    <dbReference type="NCBI Taxonomy" id="119954"/>
    <lineage>
        <taxon>Eukaryota</taxon>
        <taxon>Viridiplantae</taxon>
        <taxon>Streptophyta</taxon>
        <taxon>Embryophyta</taxon>
        <taxon>Tracheophyta</taxon>
        <taxon>Spermatophyta</taxon>
        <taxon>Magnoliopsida</taxon>
        <taxon>eudicotyledons</taxon>
        <taxon>Gunneridae</taxon>
        <taxon>Pentapetalae</taxon>
        <taxon>rosids</taxon>
        <taxon>malvids</taxon>
        <taxon>Myrtales</taxon>
        <taxon>Melastomataceae</taxon>
        <taxon>Melastomatoideae</taxon>
        <taxon>Melastomateae</taxon>
        <taxon>Melastoma</taxon>
    </lineage>
</organism>
<dbReference type="Proteomes" id="UP001057402">
    <property type="component" value="Chromosome 8"/>
</dbReference>